<evidence type="ECO:0000313" key="2">
    <source>
        <dbReference type="Proteomes" id="UP000319897"/>
    </source>
</evidence>
<proteinExistence type="predicted"/>
<dbReference type="NCBIfam" id="TIGR02548">
    <property type="entry name" value="casB_cse2"/>
    <property type="match status" value="1"/>
</dbReference>
<name>A0A501XWF7_9SPHN</name>
<dbReference type="OrthoDB" id="7279660at2"/>
<dbReference type="EMBL" id="VFSU01000006">
    <property type="protein sequence ID" value="TPE64799.1"/>
    <property type="molecule type" value="Genomic_DNA"/>
</dbReference>
<dbReference type="RefSeq" id="WP_140926372.1">
    <property type="nucleotide sequence ID" value="NZ_VFSU01000006.1"/>
</dbReference>
<sequence length="180" mass="20094">MSDEKKPGLAQAIAVWWRINIEADHAPQRALAAKLRRAGTGEALGHREVIDLYDRVVAADAWLGRRLRHDPAPLGALARVLAHVRQHDPKHSLAWRLGGDDPAMSPARFERLMRASDIDEVATALIRALPMAGHGCAVGRLGRDLLRWGEQGPNDWYFDYFHTSPPETQSEDDLQTEKKA</sequence>
<dbReference type="InterPro" id="IPR038287">
    <property type="entry name" value="Cse2_sf"/>
</dbReference>
<protein>
    <recommendedName>
        <fullName evidence="3">Type I-E CRISPR-associated protein Cse2/CasB</fullName>
    </recommendedName>
</protein>
<dbReference type="Proteomes" id="UP000319897">
    <property type="component" value="Unassembled WGS sequence"/>
</dbReference>
<evidence type="ECO:0000313" key="1">
    <source>
        <dbReference type="EMBL" id="TPE64799.1"/>
    </source>
</evidence>
<organism evidence="1 2">
    <name type="scientific">Sandaracinobacter neustonicus</name>
    <dbReference type="NCBI Taxonomy" id="1715348"/>
    <lineage>
        <taxon>Bacteria</taxon>
        <taxon>Pseudomonadati</taxon>
        <taxon>Pseudomonadota</taxon>
        <taxon>Alphaproteobacteria</taxon>
        <taxon>Sphingomonadales</taxon>
        <taxon>Sphingosinicellaceae</taxon>
        <taxon>Sandaracinobacter</taxon>
    </lineage>
</organism>
<dbReference type="AlphaFoldDB" id="A0A501XWF7"/>
<gene>
    <name evidence="1" type="ORF">FJQ54_00715</name>
</gene>
<dbReference type="Gene3D" id="1.10.520.40">
    <property type="entry name" value="CRISPR-associated protein Cse2"/>
    <property type="match status" value="1"/>
</dbReference>
<accession>A0A501XWF7</accession>
<keyword evidence="2" id="KW-1185">Reference proteome</keyword>
<comment type="caution">
    <text evidence="1">The sequence shown here is derived from an EMBL/GenBank/DDBJ whole genome shotgun (WGS) entry which is preliminary data.</text>
</comment>
<dbReference type="InterPro" id="IPR013382">
    <property type="entry name" value="CRISPR-assoc_prot_Cse2"/>
</dbReference>
<dbReference type="Pfam" id="PF09485">
    <property type="entry name" value="CRISPR_Cse2"/>
    <property type="match status" value="1"/>
</dbReference>
<evidence type="ECO:0008006" key="3">
    <source>
        <dbReference type="Google" id="ProtNLM"/>
    </source>
</evidence>
<reference evidence="1 2" key="1">
    <citation type="submission" date="2019-06" db="EMBL/GenBank/DDBJ databases">
        <authorList>
            <person name="Lee I."/>
            <person name="Jang G.I."/>
            <person name="Hwang C.Y."/>
        </authorList>
    </citation>
    <scope>NUCLEOTIDE SEQUENCE [LARGE SCALE GENOMIC DNA]</scope>
    <source>
        <strain evidence="1 2">PAMC 28131</strain>
    </source>
</reference>